<evidence type="ECO:0000256" key="1">
    <source>
        <dbReference type="SAM" id="Phobius"/>
    </source>
</evidence>
<keyword evidence="1" id="KW-1133">Transmembrane helix</keyword>
<reference evidence="3" key="1">
    <citation type="submission" date="2016-10" db="EMBL/GenBank/DDBJ databases">
        <authorList>
            <person name="Varghese N."/>
            <person name="Submissions S."/>
        </authorList>
    </citation>
    <scope>NUCLEOTIDE SEQUENCE [LARGE SCALE GENOMIC DNA]</scope>
    <source>
        <strain evidence="3">DSM 44654</strain>
    </source>
</reference>
<dbReference type="AlphaFoldDB" id="A0A1H5R7N3"/>
<protein>
    <submittedName>
        <fullName evidence="2">Uncharacterized protein</fullName>
    </submittedName>
</protein>
<evidence type="ECO:0000313" key="2">
    <source>
        <dbReference type="EMBL" id="SEF34383.1"/>
    </source>
</evidence>
<accession>A0A1H5R7N3</accession>
<dbReference type="STRING" id="218821.SAMN05421837_107354"/>
<keyword evidence="1" id="KW-0812">Transmembrane</keyword>
<dbReference type="EMBL" id="FNUJ01000007">
    <property type="protein sequence ID" value="SEF34383.1"/>
    <property type="molecule type" value="Genomic_DNA"/>
</dbReference>
<feature type="transmembrane region" description="Helical" evidence="1">
    <location>
        <begin position="47"/>
        <end position="65"/>
    </location>
</feature>
<organism evidence="2 3">
    <name type="scientific">Amycolatopsis pretoriensis</name>
    <dbReference type="NCBI Taxonomy" id="218821"/>
    <lineage>
        <taxon>Bacteria</taxon>
        <taxon>Bacillati</taxon>
        <taxon>Actinomycetota</taxon>
        <taxon>Actinomycetes</taxon>
        <taxon>Pseudonocardiales</taxon>
        <taxon>Pseudonocardiaceae</taxon>
        <taxon>Amycolatopsis</taxon>
    </lineage>
</organism>
<proteinExistence type="predicted"/>
<sequence>MAVLDRVPTDRINARAKALSAGRVALTVVAAVLFGLGWLIAKALGGAWFVLAWCFAAIQVGWNDARGRD</sequence>
<keyword evidence="1" id="KW-0472">Membrane</keyword>
<dbReference type="Proteomes" id="UP000198878">
    <property type="component" value="Unassembled WGS sequence"/>
</dbReference>
<evidence type="ECO:0000313" key="3">
    <source>
        <dbReference type="Proteomes" id="UP000198878"/>
    </source>
</evidence>
<gene>
    <name evidence="2" type="ORF">SAMN05421837_107354</name>
</gene>
<dbReference type="RefSeq" id="WP_086684060.1">
    <property type="nucleotide sequence ID" value="NZ_FNUJ01000007.1"/>
</dbReference>
<keyword evidence="3" id="KW-1185">Reference proteome</keyword>
<name>A0A1H5R7N3_9PSEU</name>
<feature type="transmembrane region" description="Helical" evidence="1">
    <location>
        <begin position="21"/>
        <end position="41"/>
    </location>
</feature>